<keyword evidence="4 8" id="KW-0732">Signal</keyword>
<dbReference type="Gene3D" id="3.40.50.1820">
    <property type="entry name" value="alpha/beta hydrolase"/>
    <property type="match status" value="1"/>
</dbReference>
<keyword evidence="6" id="KW-0106">Calcium</keyword>
<name>A0A428ZNN4_KIBAR</name>
<dbReference type="GO" id="GO:0046872">
    <property type="term" value="F:metal ion binding"/>
    <property type="evidence" value="ECO:0007669"/>
    <property type="project" value="UniProtKB-KW"/>
</dbReference>
<evidence type="ECO:0000256" key="1">
    <source>
        <dbReference type="ARBA" id="ARBA00006249"/>
    </source>
</evidence>
<dbReference type="RefSeq" id="WP_037253076.1">
    <property type="nucleotide sequence ID" value="NZ_QHKI01000003.1"/>
</dbReference>
<dbReference type="PANTHER" id="PTHR33938">
    <property type="entry name" value="FERULOYL ESTERASE B-RELATED"/>
    <property type="match status" value="1"/>
</dbReference>
<gene>
    <name evidence="9" type="ORF">DMH04_06735</name>
</gene>
<dbReference type="InterPro" id="IPR029058">
    <property type="entry name" value="AB_hydrolase_fold"/>
</dbReference>
<comment type="caution">
    <text evidence="9">The sequence shown here is derived from an EMBL/GenBank/DDBJ whole genome shotgun (WGS) entry which is preliminary data.</text>
</comment>
<reference evidence="9 10" key="1">
    <citation type="submission" date="2018-05" db="EMBL/GenBank/DDBJ databases">
        <title>Evolution of GPA BGCs.</title>
        <authorList>
            <person name="Waglechner N."/>
            <person name="Wright G.D."/>
        </authorList>
    </citation>
    <scope>NUCLEOTIDE SEQUENCE [LARGE SCALE GENOMIC DNA]</scope>
    <source>
        <strain evidence="9 10">A82846</strain>
    </source>
</reference>
<evidence type="ECO:0000313" key="10">
    <source>
        <dbReference type="Proteomes" id="UP000287547"/>
    </source>
</evidence>
<dbReference type="Pfam" id="PF07519">
    <property type="entry name" value="Tannase"/>
    <property type="match status" value="2"/>
</dbReference>
<organism evidence="9 10">
    <name type="scientific">Kibdelosporangium aridum</name>
    <dbReference type="NCBI Taxonomy" id="2030"/>
    <lineage>
        <taxon>Bacteria</taxon>
        <taxon>Bacillati</taxon>
        <taxon>Actinomycetota</taxon>
        <taxon>Actinomycetes</taxon>
        <taxon>Pseudonocardiales</taxon>
        <taxon>Pseudonocardiaceae</taxon>
        <taxon>Kibdelosporangium</taxon>
    </lineage>
</organism>
<dbReference type="GO" id="GO:0052689">
    <property type="term" value="F:carboxylic ester hydrolase activity"/>
    <property type="evidence" value="ECO:0007669"/>
    <property type="project" value="UniProtKB-KW"/>
</dbReference>
<comment type="similarity">
    <text evidence="1">Belongs to the tannase family.</text>
</comment>
<dbReference type="Proteomes" id="UP000287547">
    <property type="component" value="Unassembled WGS sequence"/>
</dbReference>
<dbReference type="PANTHER" id="PTHR33938:SF8">
    <property type="entry name" value="CARBOXYLIC ESTER HYDROLASE"/>
    <property type="match status" value="1"/>
</dbReference>
<dbReference type="AlphaFoldDB" id="A0A428ZNN4"/>
<evidence type="ECO:0000256" key="7">
    <source>
        <dbReference type="ARBA" id="ARBA00023157"/>
    </source>
</evidence>
<evidence type="ECO:0000256" key="8">
    <source>
        <dbReference type="SAM" id="SignalP"/>
    </source>
</evidence>
<sequence>MRRLFSALVALASATVMVAVPVTASAAQDAARNCAVGELDVPGTEVVSITAGEKPGGTVEYPPGLPIPPVTNVPRYCDVTVTLTHPGVGDKVAVKVWLPVSGWNGRFQGVGGGGYSMAGWDASMAEAVKLGYAAATTDGGVSTDMSSPAAWALDANGNVNIELLTNFASRSLHDMAVAGKAVTAQYYGSPAKYSYWNGCSQGGRQGVMNAQRYPDDYDGINAMAPAINWNRFAVGGLWARVVQNEERNQLTDCELNAFEKAAVDACDKIDNVADRVINDPRKCHYNPYDLVGTKIDCDGQAVTISRADAEVIRKIWEGARGWYGFNRGTDLSAVGGPTGFELSAHWVRYFIEQNPRYDVTTMSYADYYKAFTEARARYDKLIGTEDPDLSAFRSSGGKMITWHGTDDSVIQYQGTVEYRERVARRTGNVNDYFRVFLAPGVDHCFGGAGAIPIDPLAAVVDWVEKGKAPATLPARTLDGSATRNLCLYPLVSKYIGGDANSANSFTCRRG</sequence>
<feature type="signal peptide" evidence="8">
    <location>
        <begin position="1"/>
        <end position="26"/>
    </location>
</feature>
<dbReference type="OrthoDB" id="176867at2"/>
<keyword evidence="2" id="KW-0719">Serine esterase</keyword>
<keyword evidence="5 9" id="KW-0378">Hydrolase</keyword>
<evidence type="ECO:0000256" key="6">
    <source>
        <dbReference type="ARBA" id="ARBA00022837"/>
    </source>
</evidence>
<evidence type="ECO:0000313" key="9">
    <source>
        <dbReference type="EMBL" id="RSM89662.1"/>
    </source>
</evidence>
<evidence type="ECO:0000256" key="3">
    <source>
        <dbReference type="ARBA" id="ARBA00022723"/>
    </source>
</evidence>
<keyword evidence="3" id="KW-0479">Metal-binding</keyword>
<dbReference type="InterPro" id="IPR011118">
    <property type="entry name" value="Tannase/feruloyl_esterase"/>
</dbReference>
<keyword evidence="7" id="KW-1015">Disulfide bond</keyword>
<dbReference type="SUPFAM" id="SSF53474">
    <property type="entry name" value="alpha/beta-Hydrolases"/>
    <property type="match status" value="1"/>
</dbReference>
<accession>A0A428ZNN4</accession>
<feature type="chain" id="PRO_5019439524" evidence="8">
    <location>
        <begin position="27"/>
        <end position="510"/>
    </location>
</feature>
<evidence type="ECO:0000256" key="4">
    <source>
        <dbReference type="ARBA" id="ARBA00022729"/>
    </source>
</evidence>
<dbReference type="EMBL" id="QHKI01000003">
    <property type="protein sequence ID" value="RSM89662.1"/>
    <property type="molecule type" value="Genomic_DNA"/>
</dbReference>
<evidence type="ECO:0000256" key="2">
    <source>
        <dbReference type="ARBA" id="ARBA00022487"/>
    </source>
</evidence>
<protein>
    <submittedName>
        <fullName evidence="9">Tannase/feruloyl esterase family alpha/beta hydrolase</fullName>
    </submittedName>
</protein>
<evidence type="ECO:0000256" key="5">
    <source>
        <dbReference type="ARBA" id="ARBA00022801"/>
    </source>
</evidence>
<proteinExistence type="inferred from homology"/>